<protein>
    <recommendedName>
        <fullName evidence="4">Doubled CXXCH motif domain-containing protein</fullName>
    </recommendedName>
</protein>
<dbReference type="CDD" id="cd08168">
    <property type="entry name" value="Cytochrom_C3"/>
    <property type="match status" value="1"/>
</dbReference>
<dbReference type="Proteomes" id="UP000662914">
    <property type="component" value="Chromosome"/>
</dbReference>
<feature type="compositionally biased region" description="Basic and acidic residues" evidence="1">
    <location>
        <begin position="260"/>
        <end position="273"/>
    </location>
</feature>
<evidence type="ECO:0000256" key="1">
    <source>
        <dbReference type="SAM" id="MobiDB-lite"/>
    </source>
</evidence>
<dbReference type="EMBL" id="AP021857">
    <property type="protein sequence ID" value="BBO20299.1"/>
    <property type="molecule type" value="Genomic_DNA"/>
</dbReference>
<dbReference type="AlphaFoldDB" id="A0A809QY13"/>
<gene>
    <name evidence="2" type="ORF">DSYM_09980</name>
</gene>
<dbReference type="Gene3D" id="3.90.10.10">
    <property type="entry name" value="Cytochrome C3"/>
    <property type="match status" value="1"/>
</dbReference>
<dbReference type="InterPro" id="IPR036280">
    <property type="entry name" value="Multihaem_cyt_sf"/>
</dbReference>
<accession>A0A809QY13</accession>
<evidence type="ECO:0000313" key="2">
    <source>
        <dbReference type="EMBL" id="BBO20299.1"/>
    </source>
</evidence>
<sequence>MRQALASALAVLVVAAGFIYWIAADLGPRPNFEPYVKPAAAEEMSYLRATYSPLHFRPAIEKAGDEQCLDCHREVLEDKVRKASPAGVQAEAMRAWYQQTPTYAGDQDTFHRRHLVTPLAKQLMNLRCNTCHQGHDPREEAQGASADSAPQSDAGFTLRKQANPETTCLKCHGQYPWQLMGMPGPWEEHKDAFGNNCLTCHAALRTKRHEVTYLNAAAIEEAGQSGADSCYGCHGGRAWYRISYPYARTPWPDMPAEVPDWAKDRPTRSEARFLKQTTGKP</sequence>
<organism evidence="2 3">
    <name type="scientific">Candidatus Desulfobacillus denitrificans</name>
    <dbReference type="NCBI Taxonomy" id="2608985"/>
    <lineage>
        <taxon>Bacteria</taxon>
        <taxon>Pseudomonadati</taxon>
        <taxon>Pseudomonadota</taxon>
        <taxon>Betaproteobacteria</taxon>
        <taxon>Candidatus Desulfobacillus</taxon>
    </lineage>
</organism>
<dbReference type="SUPFAM" id="SSF48695">
    <property type="entry name" value="Multiheme cytochromes"/>
    <property type="match status" value="1"/>
</dbReference>
<dbReference type="KEGG" id="ddz:DSYM_09980"/>
<feature type="region of interest" description="Disordered" evidence="1">
    <location>
        <begin position="257"/>
        <end position="281"/>
    </location>
</feature>
<name>A0A809QY13_9PROT</name>
<evidence type="ECO:0000313" key="3">
    <source>
        <dbReference type="Proteomes" id="UP000662914"/>
    </source>
</evidence>
<proteinExistence type="predicted"/>
<reference evidence="2" key="1">
    <citation type="journal article" name="DNA Res.">
        <title>The physiological potential of anammox bacteria as revealed by their core genome structure.</title>
        <authorList>
            <person name="Okubo T."/>
            <person name="Toyoda A."/>
            <person name="Fukuhara K."/>
            <person name="Uchiyama I."/>
            <person name="Harigaya Y."/>
            <person name="Kuroiwa M."/>
            <person name="Suzuki T."/>
            <person name="Murakami Y."/>
            <person name="Suwa Y."/>
            <person name="Takami H."/>
        </authorList>
    </citation>
    <scope>NUCLEOTIDE SEQUENCE</scope>
    <source>
        <strain evidence="2">317325-3</strain>
    </source>
</reference>
<evidence type="ECO:0008006" key="4">
    <source>
        <dbReference type="Google" id="ProtNLM"/>
    </source>
</evidence>